<dbReference type="SUPFAM" id="SSF53098">
    <property type="entry name" value="Ribonuclease H-like"/>
    <property type="match status" value="1"/>
</dbReference>
<dbReference type="AlphaFoldDB" id="A0AAX3LQL4"/>
<gene>
    <name evidence="2" type="ORF">PL336_03960</name>
</gene>
<dbReference type="InterPro" id="IPR001584">
    <property type="entry name" value="Integrase_cat-core"/>
</dbReference>
<dbReference type="GO" id="GO:0003676">
    <property type="term" value="F:nucleic acid binding"/>
    <property type="evidence" value="ECO:0007669"/>
    <property type="project" value="InterPro"/>
</dbReference>
<sequence length="718" mass="79866">MRTHEKFAPRGKVYFGTFDRVTIGGAAFNVSMSNSEGYLLKTEDAEGLTQLFPYRDLAAHSEAGNIKVEREFYAPAASTVKSRHTEFDLRRLRKKQLEKVGVRLSYSLAVEELYGNGEIQLTYESIVQTFPQLKSKANVAFRDFFLTHVGNKKAYGGGTCIGIADASSTSVLKWFKAYRDGGVAGLVDGRWKSGRKGSRLCSETEALLQRCVAAYLHPDSPTKRAVVADTIESFKRENRARERARQPQLPIPSRNTIRARLREFTPFEVTLHRKGEDAARKEFFPVGAGLQLGRPLERVEMDGWTVDLMTIAKSTRLLEKLAPELVQEMELDGGKKRWHLIGAICCTTRCLVGVTLSKSENVSAAIDCLQMIMRDKGHHADAVGALSPWHMHGIPDLLVTDNGSAFANYRFIAAATFASLDLMRAPAGLPQLRGTIERALETTSTNLVGRLSGRTFSDVVQRGDYPSEARAVNTVEDFATMLVRWVVDVYHNTPHEGLGGETPFECWERLSNLYGVRPRPDLRTQRIAFGVELERKIDKSGLTVLGVSYNSERLGRHFRQMGSCSLQLRWLPENIGAIEVSLNDEWVAVEAVLPELQGRTARDWTLCRNLIRRGDPNAREIASSVVATALEEIDRMNAAAGRQAGILSEQWTKDGIARFEQDLGIGFYAGTRNASQKTASQYGTLIDVGPPSDPGIGRHRAEQLDALSSKPKKNDWKF</sequence>
<name>A0AAX3LQL4_9RHOB</name>
<dbReference type="EMBL" id="CP116423">
    <property type="protein sequence ID" value="WCE71004.1"/>
    <property type="molecule type" value="Genomic_DNA"/>
</dbReference>
<accession>A0AAX3LQL4</accession>
<proteinExistence type="predicted"/>
<protein>
    <recommendedName>
        <fullName evidence="1">Integrase catalytic domain-containing protein</fullName>
    </recommendedName>
</protein>
<dbReference type="GO" id="GO:0015074">
    <property type="term" value="P:DNA integration"/>
    <property type="evidence" value="ECO:0007669"/>
    <property type="project" value="InterPro"/>
</dbReference>
<dbReference type="Gene3D" id="3.30.420.10">
    <property type="entry name" value="Ribonuclease H-like superfamily/Ribonuclease H"/>
    <property type="match status" value="1"/>
</dbReference>
<evidence type="ECO:0000313" key="3">
    <source>
        <dbReference type="Proteomes" id="UP001210770"/>
    </source>
</evidence>
<feature type="domain" description="Integrase catalytic" evidence="1">
    <location>
        <begin position="291"/>
        <end position="511"/>
    </location>
</feature>
<organism evidence="2 3">
    <name type="scientific">Sulfitobacter faviae</name>
    <dbReference type="NCBI Taxonomy" id="1775881"/>
    <lineage>
        <taxon>Bacteria</taxon>
        <taxon>Pseudomonadati</taxon>
        <taxon>Pseudomonadota</taxon>
        <taxon>Alphaproteobacteria</taxon>
        <taxon>Rhodobacterales</taxon>
        <taxon>Roseobacteraceae</taxon>
        <taxon>Sulfitobacter</taxon>
    </lineage>
</organism>
<dbReference type="InterPro" id="IPR036397">
    <property type="entry name" value="RNaseH_sf"/>
</dbReference>
<evidence type="ECO:0000313" key="2">
    <source>
        <dbReference type="EMBL" id="WCE71004.1"/>
    </source>
</evidence>
<dbReference type="PROSITE" id="PS50994">
    <property type="entry name" value="INTEGRASE"/>
    <property type="match status" value="1"/>
</dbReference>
<dbReference type="PANTHER" id="PTHR35004">
    <property type="entry name" value="TRANSPOSASE RV3428C-RELATED"/>
    <property type="match status" value="1"/>
</dbReference>
<dbReference type="Proteomes" id="UP001210770">
    <property type="component" value="Chromosome"/>
</dbReference>
<evidence type="ECO:0000259" key="1">
    <source>
        <dbReference type="PROSITE" id="PS50994"/>
    </source>
</evidence>
<dbReference type="RefSeq" id="WP_271689194.1">
    <property type="nucleotide sequence ID" value="NZ_CP116423.1"/>
</dbReference>
<dbReference type="PANTHER" id="PTHR35004:SF6">
    <property type="entry name" value="TRANSPOSASE"/>
    <property type="match status" value="1"/>
</dbReference>
<dbReference type="InterPro" id="IPR012337">
    <property type="entry name" value="RNaseH-like_sf"/>
</dbReference>
<reference evidence="2" key="1">
    <citation type="submission" date="2023-01" db="EMBL/GenBank/DDBJ databases">
        <title>Comparative genomic analysis of cold water coral derived Sulfitobacter faviae: insights into their metabolism and habitat adaptation.</title>
        <authorList>
            <person name="Guo Y."/>
            <person name="Lin S."/>
            <person name="Huang Z."/>
            <person name="Tang K."/>
            <person name="Wang X."/>
        </authorList>
    </citation>
    <scope>NUCLEOTIDE SEQUENCE</scope>
    <source>
        <strain evidence="2">SCSIO W_1865</strain>
    </source>
</reference>